<evidence type="ECO:0000256" key="9">
    <source>
        <dbReference type="ARBA" id="ARBA00022989"/>
    </source>
</evidence>
<keyword evidence="8 13" id="KW-0418">Kinase</keyword>
<dbReference type="InterPro" id="IPR003661">
    <property type="entry name" value="HisK_dim/P_dom"/>
</dbReference>
<evidence type="ECO:0000256" key="11">
    <source>
        <dbReference type="SAM" id="Phobius"/>
    </source>
</evidence>
<dbReference type="Gene3D" id="1.10.287.130">
    <property type="match status" value="1"/>
</dbReference>
<dbReference type="SMART" id="SM00387">
    <property type="entry name" value="HATPase_c"/>
    <property type="match status" value="1"/>
</dbReference>
<dbReference type="SUPFAM" id="SSF55874">
    <property type="entry name" value="ATPase domain of HSP90 chaperone/DNA topoisomerase II/histidine kinase"/>
    <property type="match status" value="1"/>
</dbReference>
<evidence type="ECO:0000259" key="12">
    <source>
        <dbReference type="PROSITE" id="PS50109"/>
    </source>
</evidence>
<accession>A0A076F8E9</accession>
<name>A0A076F8E9_9BACT</name>
<evidence type="ECO:0000256" key="3">
    <source>
        <dbReference type="ARBA" id="ARBA00012438"/>
    </source>
</evidence>
<dbReference type="eggNOG" id="COG5002">
    <property type="taxonomic scope" value="Bacteria"/>
</dbReference>
<comment type="subcellular location">
    <subcellularLocation>
        <location evidence="2">Cell membrane</location>
        <topology evidence="2">Multi-pass membrane protein</topology>
    </subcellularLocation>
</comment>
<dbReference type="InterPro" id="IPR050351">
    <property type="entry name" value="BphY/WalK/GraS-like"/>
</dbReference>
<evidence type="ECO:0000256" key="8">
    <source>
        <dbReference type="ARBA" id="ARBA00022777"/>
    </source>
</evidence>
<dbReference type="Gene3D" id="3.30.565.10">
    <property type="entry name" value="Histidine kinase-like ATPase, C-terminal domain"/>
    <property type="match status" value="1"/>
</dbReference>
<evidence type="ECO:0000313" key="13">
    <source>
        <dbReference type="EMBL" id="AII14500.1"/>
    </source>
</evidence>
<dbReference type="InterPro" id="IPR004358">
    <property type="entry name" value="Sig_transdc_His_kin-like_C"/>
</dbReference>
<keyword evidence="5" id="KW-0597">Phosphoprotein</keyword>
<dbReference type="Proteomes" id="UP000028486">
    <property type="component" value="Chromosome"/>
</dbReference>
<gene>
    <name evidence="13" type="ORF">CIG1485E_0640</name>
</gene>
<dbReference type="Pfam" id="PF02518">
    <property type="entry name" value="HATPase_c"/>
    <property type="match status" value="1"/>
</dbReference>
<feature type="domain" description="Histidine kinase" evidence="12">
    <location>
        <begin position="167"/>
        <end position="368"/>
    </location>
</feature>
<dbReference type="STRING" id="1244531.CIG2463D_0640"/>
<dbReference type="InterPro" id="IPR003594">
    <property type="entry name" value="HATPase_dom"/>
</dbReference>
<dbReference type="GO" id="GO:0005886">
    <property type="term" value="C:plasma membrane"/>
    <property type="evidence" value="ECO:0007669"/>
    <property type="project" value="UniProtKB-SubCell"/>
</dbReference>
<dbReference type="EMBL" id="CP009043">
    <property type="protein sequence ID" value="AII14500.1"/>
    <property type="molecule type" value="Genomic_DNA"/>
</dbReference>
<evidence type="ECO:0000256" key="4">
    <source>
        <dbReference type="ARBA" id="ARBA00022475"/>
    </source>
</evidence>
<dbReference type="KEGG" id="caj:CIG1485E_0640"/>
<proteinExistence type="predicted"/>
<dbReference type="InterPro" id="IPR036890">
    <property type="entry name" value="HATPase_C_sf"/>
</dbReference>
<evidence type="ECO:0000256" key="7">
    <source>
        <dbReference type="ARBA" id="ARBA00022692"/>
    </source>
</evidence>
<dbReference type="InterPro" id="IPR005467">
    <property type="entry name" value="His_kinase_dom"/>
</dbReference>
<evidence type="ECO:0000256" key="6">
    <source>
        <dbReference type="ARBA" id="ARBA00022679"/>
    </source>
</evidence>
<keyword evidence="14" id="KW-1185">Reference proteome</keyword>
<evidence type="ECO:0000256" key="2">
    <source>
        <dbReference type="ARBA" id="ARBA00004651"/>
    </source>
</evidence>
<keyword evidence="7 11" id="KW-0812">Transmembrane</keyword>
<feature type="transmembrane region" description="Helical" evidence="11">
    <location>
        <begin position="121"/>
        <end position="147"/>
    </location>
</feature>
<sequence length="380" mass="44156">MFNQIKIPILATLILMLLFVAQGIQTINLSIKNEQNKDIILLTNKSSYLEQNIQNLKNEDSLIYEFALYDCNENIIISKLSKNPANLNFQVLVNSGFIYYKTALFLDKKLHFLVVAKKQNWYKIALIGALLFVSTIIVIFISVYFVYHSTLKIHEKQKKIMDSFFNDAMHELKTPLGVATINLEMLELKNKNTHRIKSALKQMKITYEDVEFFIKHSYENFPKKVINFSEFLEQRVRFLTTIARSKNIEIKYLITPNLKVFMSEIELTRLIDNNISNAIKYSKSANKIEIYLDKIDNQAVFTVKDYGKGIKDTKIIWQRYAREDLSQGGFGLGLNIVLNICNKYNIKYNVESIPTKGSKFTYKISLFKEKLIDSLVKNSL</sequence>
<dbReference type="PRINTS" id="PR00344">
    <property type="entry name" value="BCTRLSENSOR"/>
</dbReference>
<protein>
    <recommendedName>
        <fullName evidence="3">histidine kinase</fullName>
        <ecNumber evidence="3">2.7.13.3</ecNumber>
    </recommendedName>
</protein>
<keyword evidence="6" id="KW-0808">Transferase</keyword>
<dbReference type="AlphaFoldDB" id="A0A076F8E9"/>
<dbReference type="InterPro" id="IPR036097">
    <property type="entry name" value="HisK_dim/P_sf"/>
</dbReference>
<organism evidence="13 14">
    <name type="scientific">Campylobacter iguaniorum</name>
    <dbReference type="NCBI Taxonomy" id="1244531"/>
    <lineage>
        <taxon>Bacteria</taxon>
        <taxon>Pseudomonadati</taxon>
        <taxon>Campylobacterota</taxon>
        <taxon>Epsilonproteobacteria</taxon>
        <taxon>Campylobacterales</taxon>
        <taxon>Campylobacteraceae</taxon>
        <taxon>Campylobacter</taxon>
    </lineage>
</organism>
<dbReference type="PATRIC" id="fig|1244531.5.peg.647"/>
<dbReference type="PANTHER" id="PTHR45453">
    <property type="entry name" value="PHOSPHATE REGULON SENSOR PROTEIN PHOR"/>
    <property type="match status" value="1"/>
</dbReference>
<keyword evidence="9 11" id="KW-1133">Transmembrane helix</keyword>
<evidence type="ECO:0000256" key="10">
    <source>
        <dbReference type="ARBA" id="ARBA00023136"/>
    </source>
</evidence>
<reference evidence="14" key="1">
    <citation type="journal article" date="2014" name="Genome Announc.">
        <title>Complete Genome Sequence of Campylobacter iguaniorum Strain 1485ET, Isolated from a Bearded Dragon (Pogona vitticeps).</title>
        <authorList>
            <person name="Gilbert M.J."/>
            <person name="Miller W.G."/>
            <person name="Yee E."/>
            <person name="Kik M."/>
            <person name="Wagenaar J.A."/>
            <person name="Duim B."/>
        </authorList>
    </citation>
    <scope>NUCLEOTIDE SEQUENCE [LARGE SCALE GENOMIC DNA]</scope>
    <source>
        <strain evidence="14">1485E</strain>
    </source>
</reference>
<keyword evidence="10 11" id="KW-0472">Membrane</keyword>
<dbReference type="HOGENOM" id="CLU_000445_89_10_7"/>
<keyword evidence="4" id="KW-1003">Cell membrane</keyword>
<dbReference type="GO" id="GO:0016036">
    <property type="term" value="P:cellular response to phosphate starvation"/>
    <property type="evidence" value="ECO:0007669"/>
    <property type="project" value="TreeGrafter"/>
</dbReference>
<evidence type="ECO:0000256" key="1">
    <source>
        <dbReference type="ARBA" id="ARBA00000085"/>
    </source>
</evidence>
<dbReference type="GO" id="GO:0000155">
    <property type="term" value="F:phosphorelay sensor kinase activity"/>
    <property type="evidence" value="ECO:0007669"/>
    <property type="project" value="InterPro"/>
</dbReference>
<evidence type="ECO:0000256" key="5">
    <source>
        <dbReference type="ARBA" id="ARBA00022553"/>
    </source>
</evidence>
<dbReference type="EC" id="2.7.13.3" evidence="3"/>
<evidence type="ECO:0000313" key="14">
    <source>
        <dbReference type="Proteomes" id="UP000028486"/>
    </source>
</evidence>
<dbReference type="PROSITE" id="PS50109">
    <property type="entry name" value="HIS_KIN"/>
    <property type="match status" value="1"/>
</dbReference>
<dbReference type="SUPFAM" id="SSF47384">
    <property type="entry name" value="Homodimeric domain of signal transducing histidine kinase"/>
    <property type="match status" value="1"/>
</dbReference>
<dbReference type="GO" id="GO:0004721">
    <property type="term" value="F:phosphoprotein phosphatase activity"/>
    <property type="evidence" value="ECO:0007669"/>
    <property type="project" value="TreeGrafter"/>
</dbReference>
<dbReference type="RefSeq" id="WP_038453659.1">
    <property type="nucleotide sequence ID" value="NZ_CP009043.1"/>
</dbReference>
<dbReference type="PANTHER" id="PTHR45453:SF2">
    <property type="entry name" value="HISTIDINE KINASE"/>
    <property type="match status" value="1"/>
</dbReference>
<dbReference type="CDD" id="cd00082">
    <property type="entry name" value="HisKA"/>
    <property type="match status" value="1"/>
</dbReference>
<comment type="catalytic activity">
    <reaction evidence="1">
        <text>ATP + protein L-histidine = ADP + protein N-phospho-L-histidine.</text>
        <dbReference type="EC" id="2.7.13.3"/>
    </reaction>
</comment>